<dbReference type="GO" id="GO:0005829">
    <property type="term" value="C:cytosol"/>
    <property type="evidence" value="ECO:0007669"/>
    <property type="project" value="TreeGrafter"/>
</dbReference>
<dbReference type="GO" id="GO:0006355">
    <property type="term" value="P:regulation of DNA-templated transcription"/>
    <property type="evidence" value="ECO:0007669"/>
    <property type="project" value="InterPro"/>
</dbReference>
<comment type="caution">
    <text evidence="4">Lacks conserved residue(s) required for the propagation of feature annotation.</text>
</comment>
<dbReference type="PROSITE" id="PS51755">
    <property type="entry name" value="OMPR_PHOB"/>
    <property type="match status" value="1"/>
</dbReference>
<feature type="DNA-binding region" description="OmpR/PhoB-type" evidence="5">
    <location>
        <begin position="141"/>
        <end position="240"/>
    </location>
</feature>
<dbReference type="GO" id="GO:0032993">
    <property type="term" value="C:protein-DNA complex"/>
    <property type="evidence" value="ECO:0007669"/>
    <property type="project" value="TreeGrafter"/>
</dbReference>
<keyword evidence="2" id="KW-0902">Two-component regulatory system</keyword>
<reference evidence="8 9" key="1">
    <citation type="submission" date="2016-06" db="EMBL/GenBank/DDBJ databases">
        <authorList>
            <person name="Kjaerup R.B."/>
            <person name="Dalgaard T.S."/>
            <person name="Juul-Madsen H.R."/>
        </authorList>
    </citation>
    <scope>NUCLEOTIDE SEQUENCE [LARGE SCALE GENOMIC DNA]</scope>
    <source>
        <strain evidence="8 9">DSM 43818</strain>
    </source>
</reference>
<dbReference type="Pfam" id="PF00486">
    <property type="entry name" value="Trans_reg_C"/>
    <property type="match status" value="1"/>
</dbReference>
<dbReference type="InterPro" id="IPR016032">
    <property type="entry name" value="Sig_transdc_resp-reg_C-effctor"/>
</dbReference>
<organism evidence="8 9">
    <name type="scientific">Micromonospora nigra</name>
    <dbReference type="NCBI Taxonomy" id="145857"/>
    <lineage>
        <taxon>Bacteria</taxon>
        <taxon>Bacillati</taxon>
        <taxon>Actinomycetota</taxon>
        <taxon>Actinomycetes</taxon>
        <taxon>Micromonosporales</taxon>
        <taxon>Micromonosporaceae</taxon>
        <taxon>Micromonospora</taxon>
    </lineage>
</organism>
<dbReference type="OrthoDB" id="116118at2"/>
<dbReference type="RefSeq" id="WP_091075058.1">
    <property type="nucleotide sequence ID" value="NZ_FMHT01000003.1"/>
</dbReference>
<dbReference type="Gene3D" id="3.40.50.2300">
    <property type="match status" value="1"/>
</dbReference>
<evidence type="ECO:0000256" key="3">
    <source>
        <dbReference type="ARBA" id="ARBA00023125"/>
    </source>
</evidence>
<dbReference type="InterPro" id="IPR001867">
    <property type="entry name" value="OmpR/PhoB-type_DNA-bd"/>
</dbReference>
<sequence length="252" mass="27232">MNTRVQATWGDHQRTDGRFVLLVVDDDERVGTELVDLLGAYRVHGYFFAHAAEALLAAGSLAPGAALVSAGLTSMSSTDLVQVLSGRAGIATIVGVGDDDGPLAADVLKAGARMCVRRPYRVEEVVPILRAFQPDSAGVLDPPVELGGLRADPASMEVRLDGRQVVLPQKEFRLLYFFMTHAERTVTREQLLSAVWEDLAEETSNTLTVHIKRLRKRLLTHAGNPPSIVTVRGLGYRFVPHAGVAGAETSVR</sequence>
<evidence type="ECO:0000256" key="1">
    <source>
        <dbReference type="ARBA" id="ARBA00022553"/>
    </source>
</evidence>
<evidence type="ECO:0000256" key="5">
    <source>
        <dbReference type="PROSITE-ProRule" id="PRU01091"/>
    </source>
</evidence>
<keyword evidence="9" id="KW-1185">Reference proteome</keyword>
<dbReference type="Proteomes" id="UP000199699">
    <property type="component" value="Unassembled WGS sequence"/>
</dbReference>
<keyword evidence="3 5" id="KW-0238">DNA-binding</keyword>
<dbReference type="GO" id="GO:0000156">
    <property type="term" value="F:phosphorelay response regulator activity"/>
    <property type="evidence" value="ECO:0007669"/>
    <property type="project" value="TreeGrafter"/>
</dbReference>
<dbReference type="SMART" id="SM00862">
    <property type="entry name" value="Trans_reg_C"/>
    <property type="match status" value="1"/>
</dbReference>
<feature type="domain" description="Response regulatory" evidence="6">
    <location>
        <begin position="20"/>
        <end position="133"/>
    </location>
</feature>
<dbReference type="Gene3D" id="1.10.10.10">
    <property type="entry name" value="Winged helix-like DNA-binding domain superfamily/Winged helix DNA-binding domain"/>
    <property type="match status" value="1"/>
</dbReference>
<keyword evidence="1" id="KW-0597">Phosphoprotein</keyword>
<dbReference type="PROSITE" id="PS50110">
    <property type="entry name" value="RESPONSE_REGULATORY"/>
    <property type="match status" value="1"/>
</dbReference>
<dbReference type="InterPro" id="IPR036388">
    <property type="entry name" value="WH-like_DNA-bd_sf"/>
</dbReference>
<dbReference type="InterPro" id="IPR039420">
    <property type="entry name" value="WalR-like"/>
</dbReference>
<evidence type="ECO:0000259" key="7">
    <source>
        <dbReference type="PROSITE" id="PS51755"/>
    </source>
</evidence>
<protein>
    <submittedName>
        <fullName evidence="8">DNA-binding response regulator, OmpR family, contains REC and winged-helix (WHTH) domain</fullName>
    </submittedName>
</protein>
<feature type="domain" description="OmpR/PhoB-type" evidence="7">
    <location>
        <begin position="141"/>
        <end position="240"/>
    </location>
</feature>
<dbReference type="PANTHER" id="PTHR48111:SF40">
    <property type="entry name" value="PHOSPHATE REGULON TRANSCRIPTIONAL REGULATORY PROTEIN PHOB"/>
    <property type="match status" value="1"/>
</dbReference>
<dbReference type="SUPFAM" id="SSF52172">
    <property type="entry name" value="CheY-like"/>
    <property type="match status" value="1"/>
</dbReference>
<dbReference type="InterPro" id="IPR011006">
    <property type="entry name" value="CheY-like_superfamily"/>
</dbReference>
<dbReference type="CDD" id="cd00383">
    <property type="entry name" value="trans_reg_C"/>
    <property type="match status" value="1"/>
</dbReference>
<dbReference type="AlphaFoldDB" id="A0A1C6RA21"/>
<gene>
    <name evidence="8" type="ORF">GA0070616_0287</name>
</gene>
<evidence type="ECO:0000256" key="2">
    <source>
        <dbReference type="ARBA" id="ARBA00023012"/>
    </source>
</evidence>
<dbReference type="EMBL" id="FMHT01000003">
    <property type="protein sequence ID" value="SCL13965.1"/>
    <property type="molecule type" value="Genomic_DNA"/>
</dbReference>
<name>A0A1C6RA21_9ACTN</name>
<evidence type="ECO:0000313" key="9">
    <source>
        <dbReference type="Proteomes" id="UP000199699"/>
    </source>
</evidence>
<dbReference type="PANTHER" id="PTHR48111">
    <property type="entry name" value="REGULATOR OF RPOS"/>
    <property type="match status" value="1"/>
</dbReference>
<dbReference type="InterPro" id="IPR001789">
    <property type="entry name" value="Sig_transdc_resp-reg_receiver"/>
</dbReference>
<dbReference type="SUPFAM" id="SSF46894">
    <property type="entry name" value="C-terminal effector domain of the bipartite response regulators"/>
    <property type="match status" value="1"/>
</dbReference>
<dbReference type="STRING" id="145857.GA0070616_0287"/>
<dbReference type="GO" id="GO:0000976">
    <property type="term" value="F:transcription cis-regulatory region binding"/>
    <property type="evidence" value="ECO:0007669"/>
    <property type="project" value="TreeGrafter"/>
</dbReference>
<accession>A0A1C6RA21</accession>
<evidence type="ECO:0000256" key="4">
    <source>
        <dbReference type="PROSITE-ProRule" id="PRU00169"/>
    </source>
</evidence>
<evidence type="ECO:0000259" key="6">
    <source>
        <dbReference type="PROSITE" id="PS50110"/>
    </source>
</evidence>
<evidence type="ECO:0000313" key="8">
    <source>
        <dbReference type="EMBL" id="SCL13965.1"/>
    </source>
</evidence>
<proteinExistence type="predicted"/>